<feature type="compositionally biased region" description="Low complexity" evidence="1">
    <location>
        <begin position="67"/>
        <end position="77"/>
    </location>
</feature>
<evidence type="ECO:0000313" key="2">
    <source>
        <dbReference type="EMBL" id="CAB4286233.1"/>
    </source>
</evidence>
<evidence type="ECO:0000256" key="1">
    <source>
        <dbReference type="SAM" id="MobiDB-lite"/>
    </source>
</evidence>
<reference evidence="2 3" key="1">
    <citation type="submission" date="2020-05" db="EMBL/GenBank/DDBJ databases">
        <authorList>
            <person name="Campoy J."/>
            <person name="Schneeberger K."/>
            <person name="Spophaly S."/>
        </authorList>
    </citation>
    <scope>NUCLEOTIDE SEQUENCE [LARGE SCALE GENOMIC DNA]</scope>
    <source>
        <strain evidence="2">PruArmRojPasFocal</strain>
    </source>
</reference>
<organism evidence="2 3">
    <name type="scientific">Prunus armeniaca</name>
    <name type="common">Apricot</name>
    <name type="synonym">Armeniaca vulgaris</name>
    <dbReference type="NCBI Taxonomy" id="36596"/>
    <lineage>
        <taxon>Eukaryota</taxon>
        <taxon>Viridiplantae</taxon>
        <taxon>Streptophyta</taxon>
        <taxon>Embryophyta</taxon>
        <taxon>Tracheophyta</taxon>
        <taxon>Spermatophyta</taxon>
        <taxon>Magnoliopsida</taxon>
        <taxon>eudicotyledons</taxon>
        <taxon>Gunneridae</taxon>
        <taxon>Pentapetalae</taxon>
        <taxon>rosids</taxon>
        <taxon>fabids</taxon>
        <taxon>Rosales</taxon>
        <taxon>Rosaceae</taxon>
        <taxon>Amygdaloideae</taxon>
        <taxon>Amygdaleae</taxon>
        <taxon>Prunus</taxon>
    </lineage>
</organism>
<dbReference type="EMBL" id="CAEKDK010000007">
    <property type="protein sequence ID" value="CAB4286233.1"/>
    <property type="molecule type" value="Genomic_DNA"/>
</dbReference>
<gene>
    <name evidence="2" type="ORF">CURHAP_LOCUS43056</name>
</gene>
<name>A0A6J5VDJ9_PRUAR</name>
<proteinExistence type="predicted"/>
<feature type="compositionally biased region" description="Basic residues" evidence="1">
    <location>
        <begin position="54"/>
        <end position="66"/>
    </location>
</feature>
<feature type="region of interest" description="Disordered" evidence="1">
    <location>
        <begin position="1"/>
        <end position="96"/>
    </location>
</feature>
<sequence>MSYGPPTAISASPRDSVSPEVKVSAGNRLPSPGKVKKAVSKPATDLENGSPPFRVKKGVGALRHKPYYSSNSVSSPPQGKEQSTHEQVLNSNGTRG</sequence>
<accession>A0A6J5VDJ9</accession>
<feature type="compositionally biased region" description="Polar residues" evidence="1">
    <location>
        <begin position="85"/>
        <end position="96"/>
    </location>
</feature>
<protein>
    <submittedName>
        <fullName evidence="2">Uncharacterized protein</fullName>
    </submittedName>
</protein>
<dbReference type="AlphaFoldDB" id="A0A6J5VDJ9"/>
<evidence type="ECO:0000313" key="3">
    <source>
        <dbReference type="Proteomes" id="UP000507222"/>
    </source>
</evidence>
<dbReference type="Proteomes" id="UP000507222">
    <property type="component" value="Unassembled WGS sequence"/>
</dbReference>